<evidence type="ECO:0000259" key="2">
    <source>
        <dbReference type="Pfam" id="PF08484"/>
    </source>
</evidence>
<keyword evidence="4" id="KW-1185">Reference proteome</keyword>
<dbReference type="KEGG" id="ahm:TL08_25660"/>
<dbReference type="Gene3D" id="3.40.50.720">
    <property type="entry name" value="NAD(P)-binding Rossmann-like Domain"/>
    <property type="match status" value="1"/>
</dbReference>
<dbReference type="Pfam" id="PF08421">
    <property type="entry name" value="Methyltransf_13"/>
    <property type="match status" value="1"/>
</dbReference>
<evidence type="ECO:0000313" key="4">
    <source>
        <dbReference type="Proteomes" id="UP000095210"/>
    </source>
</evidence>
<dbReference type="InterPro" id="IPR013630">
    <property type="entry name" value="Methyltransf_Zn-bd_dom_put"/>
</dbReference>
<dbReference type="Gene3D" id="6.20.50.110">
    <property type="entry name" value="Methyltransferase, zinc-binding domain"/>
    <property type="match status" value="1"/>
</dbReference>
<name>A0AAC9HV61_9PSEU</name>
<keyword evidence="3" id="KW-0489">Methyltransferase</keyword>
<dbReference type="Gene3D" id="3.40.50.150">
    <property type="entry name" value="Vaccinia Virus protein VP39"/>
    <property type="match status" value="1"/>
</dbReference>
<dbReference type="InterPro" id="IPR038576">
    <property type="entry name" value="Methyltransf_Zn-bd_dom_put_sf"/>
</dbReference>
<dbReference type="Pfam" id="PF08484">
    <property type="entry name" value="Methyltransf_14"/>
    <property type="match status" value="1"/>
</dbReference>
<keyword evidence="3" id="KW-0808">Transferase</keyword>
<dbReference type="GO" id="GO:0008168">
    <property type="term" value="F:methyltransferase activity"/>
    <property type="evidence" value="ECO:0007669"/>
    <property type="project" value="UniProtKB-KW"/>
</dbReference>
<dbReference type="Proteomes" id="UP000095210">
    <property type="component" value="Chromosome"/>
</dbReference>
<evidence type="ECO:0000313" key="3">
    <source>
        <dbReference type="EMBL" id="AOS65905.1"/>
    </source>
</evidence>
<dbReference type="InterPro" id="IPR029063">
    <property type="entry name" value="SAM-dependent_MTases_sf"/>
</dbReference>
<feature type="domain" description="C-methyltransferase" evidence="2">
    <location>
        <begin position="213"/>
        <end position="362"/>
    </location>
</feature>
<dbReference type="EMBL" id="CP014859">
    <property type="protein sequence ID" value="AOS65905.1"/>
    <property type="molecule type" value="Genomic_DNA"/>
</dbReference>
<dbReference type="GO" id="GO:0032259">
    <property type="term" value="P:methylation"/>
    <property type="evidence" value="ECO:0007669"/>
    <property type="project" value="UniProtKB-KW"/>
</dbReference>
<accession>A0AAC9HV61</accession>
<reference evidence="4" key="1">
    <citation type="submission" date="2016-03" db="EMBL/GenBank/DDBJ databases">
        <title>Complete genome sequence of the type strain Actinoalloteichus hymeniacidonis DSM 45092.</title>
        <authorList>
            <person name="Schaffert L."/>
            <person name="Albersmeier A."/>
            <person name="Winkler A."/>
            <person name="Kalinowski J."/>
            <person name="Zotchev S."/>
            <person name="Ruckert C."/>
        </authorList>
    </citation>
    <scope>NUCLEOTIDE SEQUENCE [LARGE SCALE GENOMIC DNA]</scope>
    <source>
        <strain evidence="4">HPA177(T) (DSM 45092(T))</strain>
    </source>
</reference>
<dbReference type="AlphaFoldDB" id="A0AAC9HV61"/>
<protein>
    <submittedName>
        <fullName evidence="3">Methyltransferase family protein</fullName>
    </submittedName>
</protein>
<proteinExistence type="predicted"/>
<evidence type="ECO:0000259" key="1">
    <source>
        <dbReference type="Pfam" id="PF08421"/>
    </source>
</evidence>
<dbReference type="InterPro" id="IPR013691">
    <property type="entry name" value="MeTrfase_14"/>
</dbReference>
<gene>
    <name evidence="3" type="ORF">TL08_25660</name>
</gene>
<sequence length="389" mass="41542">MVAVSAQACRYCDESGVEVVLDLGAQPACDDFPPADDPRTEALFPLRMGMCVACGLAQLLEDDTAPEEPRGVEPAALVRQAEQAVYRAAAAGFLPLNGRFAEYGSPHGGSWAGLLANRGLTEVSPGEQADLVLDCFGLMHEADQFAALSKRIDGLAEGGTLLIQFHSLASVLRDGEWNALRHGHYAYYSTPTLVNMVERLGLVARRAWTFDLYGGTVLLACSREGRQSDGVTALIREERAFGVLDVAQVSRLQSAMERGALELWSWLEQATGSGLRVVGYGAASRAVPLLCAAGIGPELLSAVVDAAEPKQGRRLPGAGIPIVGPEALRTLQPDLVLLFVPDLLTEVRAAYPEVEEAGGHWVRADRIGLEARVPAARDATTSVLQMRES</sequence>
<dbReference type="SUPFAM" id="SSF53335">
    <property type="entry name" value="S-adenosyl-L-methionine-dependent methyltransferases"/>
    <property type="match status" value="1"/>
</dbReference>
<organism evidence="3 4">
    <name type="scientific">Actinoalloteichus hymeniacidonis</name>
    <dbReference type="NCBI Taxonomy" id="340345"/>
    <lineage>
        <taxon>Bacteria</taxon>
        <taxon>Bacillati</taxon>
        <taxon>Actinomycetota</taxon>
        <taxon>Actinomycetes</taxon>
        <taxon>Pseudonocardiales</taxon>
        <taxon>Pseudonocardiaceae</taxon>
        <taxon>Actinoalloteichus</taxon>
    </lineage>
</organism>
<feature type="domain" description="Methyltransferase putative zinc binding" evidence="1">
    <location>
        <begin position="9"/>
        <end position="61"/>
    </location>
</feature>